<evidence type="ECO:0000256" key="2">
    <source>
        <dbReference type="ARBA" id="ARBA00008834"/>
    </source>
</evidence>
<evidence type="ECO:0000256" key="12">
    <source>
        <dbReference type="ARBA" id="ARBA00034074"/>
    </source>
</evidence>
<keyword evidence="7 15" id="KW-0378">Hydrolase</keyword>
<evidence type="ECO:0000256" key="5">
    <source>
        <dbReference type="ARBA" id="ARBA00022729"/>
    </source>
</evidence>
<comment type="similarity">
    <text evidence="2 15">Belongs to the glycosyl hydrolase 28 family.</text>
</comment>
<dbReference type="SMART" id="SM00710">
    <property type="entry name" value="PbH1"/>
    <property type="match status" value="6"/>
</dbReference>
<keyword evidence="9" id="KW-1015">Disulfide bond</keyword>
<keyword evidence="5 16" id="KW-0732">Signal</keyword>
<dbReference type="SUPFAM" id="SSF51126">
    <property type="entry name" value="Pectin lyase-like"/>
    <property type="match status" value="1"/>
</dbReference>
<evidence type="ECO:0000256" key="4">
    <source>
        <dbReference type="ARBA" id="ARBA00022525"/>
    </source>
</evidence>
<dbReference type="GO" id="GO:0005576">
    <property type="term" value="C:extracellular region"/>
    <property type="evidence" value="ECO:0007669"/>
    <property type="project" value="UniProtKB-SubCell"/>
</dbReference>
<name>A0A0G4MW45_VERLO</name>
<keyword evidence="11" id="KW-0961">Cell wall biogenesis/degradation</keyword>
<sequence>MLTNVILALGALASTAAANPLPAKFEVIESRATACTFTNTADLAKSKKTCDSITLNNIAVPAGTTLDLSSLKSGAHVVFQGKTTFGYEEWEGPLIQISGEKITVEGASGHIIDADGARWWDGKGGNGGKTKPKLLAVKGLNNSIVKGLNFKDQPVHGISVNTVNNLQLIDVTLDASAGDFKGGHNTDGFDVGNAQNILISGAIVKNQDDCLAINSGTNITFTGGNCSGGHGLSIGSVGNRSNNVVKTIRINNSKISNSDNGVRIKTISGATGSVSDVIYDTITLSNIAKNGIVIEQDYENGSPTGTPTAGVPITDLTINKVVGTVASKGTNVYILCAKGACSNWKWSGVNVTGGGKPKSCQNVPSPATCS</sequence>
<evidence type="ECO:0000313" key="17">
    <source>
        <dbReference type="EMBL" id="CRK38581.1"/>
    </source>
</evidence>
<dbReference type="EMBL" id="CVQH01025594">
    <property type="protein sequence ID" value="CRK38581.1"/>
    <property type="molecule type" value="Genomic_DNA"/>
</dbReference>
<dbReference type="GO" id="GO:0004650">
    <property type="term" value="F:polygalacturonase activity"/>
    <property type="evidence" value="ECO:0007669"/>
    <property type="project" value="UniProtKB-EC"/>
</dbReference>
<dbReference type="Pfam" id="PF00295">
    <property type="entry name" value="Glyco_hydro_28"/>
    <property type="match status" value="1"/>
</dbReference>
<evidence type="ECO:0000256" key="7">
    <source>
        <dbReference type="ARBA" id="ARBA00022801"/>
    </source>
</evidence>
<accession>A0A0G4MW45</accession>
<gene>
    <name evidence="17" type="ORF">BN1708_016647</name>
</gene>
<dbReference type="InterPro" id="IPR012334">
    <property type="entry name" value="Pectin_lyas_fold"/>
</dbReference>
<evidence type="ECO:0000256" key="16">
    <source>
        <dbReference type="SAM" id="SignalP"/>
    </source>
</evidence>
<dbReference type="Gene3D" id="2.160.20.10">
    <property type="entry name" value="Single-stranded right-handed beta-helix, Pectin lyase-like"/>
    <property type="match status" value="1"/>
</dbReference>
<keyword evidence="4" id="KW-0964">Secreted</keyword>
<feature type="chain" id="PRO_5002567421" description="endo-polygalacturonase" evidence="16">
    <location>
        <begin position="19"/>
        <end position="370"/>
    </location>
</feature>
<evidence type="ECO:0000256" key="1">
    <source>
        <dbReference type="ARBA" id="ARBA00004613"/>
    </source>
</evidence>
<dbReference type="InterPro" id="IPR050434">
    <property type="entry name" value="Glycosyl_hydrlase_28"/>
</dbReference>
<comment type="catalytic activity">
    <reaction evidence="12">
        <text>(1,4-alpha-D-galacturonosyl)n+m + H2O = (1,4-alpha-D-galacturonosyl)n + (1,4-alpha-D-galacturonosyl)m.</text>
        <dbReference type="EC" id="3.2.1.15"/>
    </reaction>
</comment>
<dbReference type="AlphaFoldDB" id="A0A0G4MW45"/>
<feature type="active site" evidence="14">
    <location>
        <position position="230"/>
    </location>
</feature>
<dbReference type="InterPro" id="IPR011050">
    <property type="entry name" value="Pectin_lyase_fold/virulence"/>
</dbReference>
<evidence type="ECO:0000256" key="11">
    <source>
        <dbReference type="ARBA" id="ARBA00023316"/>
    </source>
</evidence>
<keyword evidence="10 15" id="KW-0326">Glycosidase</keyword>
<keyword evidence="6" id="KW-0677">Repeat</keyword>
<keyword evidence="18" id="KW-1185">Reference proteome</keyword>
<protein>
    <recommendedName>
        <fullName evidence="3">endo-polygalacturonase</fullName>
        <ecNumber evidence="3">3.2.1.15</ecNumber>
    </recommendedName>
    <alternativeName>
        <fullName evidence="13">Pectinase</fullName>
    </alternativeName>
</protein>
<dbReference type="PROSITE" id="PS00502">
    <property type="entry name" value="POLYGALACTURONASE"/>
    <property type="match status" value="1"/>
</dbReference>
<evidence type="ECO:0000256" key="10">
    <source>
        <dbReference type="ARBA" id="ARBA00023295"/>
    </source>
</evidence>
<dbReference type="InterPro" id="IPR006626">
    <property type="entry name" value="PbH1"/>
</dbReference>
<evidence type="ECO:0000313" key="18">
    <source>
        <dbReference type="Proteomes" id="UP000044602"/>
    </source>
</evidence>
<evidence type="ECO:0000256" key="14">
    <source>
        <dbReference type="PROSITE-ProRule" id="PRU10052"/>
    </source>
</evidence>
<evidence type="ECO:0000256" key="3">
    <source>
        <dbReference type="ARBA" id="ARBA00012736"/>
    </source>
</evidence>
<feature type="non-terminal residue" evidence="17">
    <location>
        <position position="370"/>
    </location>
</feature>
<evidence type="ECO:0000256" key="6">
    <source>
        <dbReference type="ARBA" id="ARBA00022737"/>
    </source>
</evidence>
<dbReference type="Proteomes" id="UP000044602">
    <property type="component" value="Unassembled WGS sequence"/>
</dbReference>
<dbReference type="InterPro" id="IPR000743">
    <property type="entry name" value="Glyco_hydro_28"/>
</dbReference>
<comment type="subcellular location">
    <subcellularLocation>
        <location evidence="1">Secreted</location>
    </subcellularLocation>
</comment>
<evidence type="ECO:0000256" key="15">
    <source>
        <dbReference type="RuleBase" id="RU361169"/>
    </source>
</evidence>
<dbReference type="PANTHER" id="PTHR31884">
    <property type="entry name" value="POLYGALACTURONASE"/>
    <property type="match status" value="1"/>
</dbReference>
<proteinExistence type="inferred from homology"/>
<dbReference type="FunFam" id="2.160.20.10:FF:000002">
    <property type="entry name" value="Endopolygalacturonase D"/>
    <property type="match status" value="1"/>
</dbReference>
<dbReference type="GO" id="GO:0071555">
    <property type="term" value="P:cell wall organization"/>
    <property type="evidence" value="ECO:0007669"/>
    <property type="project" value="UniProtKB-KW"/>
</dbReference>
<feature type="signal peptide" evidence="16">
    <location>
        <begin position="1"/>
        <end position="18"/>
    </location>
</feature>
<evidence type="ECO:0000256" key="13">
    <source>
        <dbReference type="ARBA" id="ARBA00083621"/>
    </source>
</evidence>
<organism evidence="17 18">
    <name type="scientific">Verticillium longisporum</name>
    <name type="common">Verticillium dahliae var. longisporum</name>
    <dbReference type="NCBI Taxonomy" id="100787"/>
    <lineage>
        <taxon>Eukaryota</taxon>
        <taxon>Fungi</taxon>
        <taxon>Dikarya</taxon>
        <taxon>Ascomycota</taxon>
        <taxon>Pezizomycotina</taxon>
        <taxon>Sordariomycetes</taxon>
        <taxon>Hypocreomycetidae</taxon>
        <taxon>Glomerellales</taxon>
        <taxon>Plectosphaerellaceae</taxon>
        <taxon>Verticillium</taxon>
    </lineage>
</organism>
<evidence type="ECO:0000256" key="8">
    <source>
        <dbReference type="ARBA" id="ARBA00023145"/>
    </source>
</evidence>
<evidence type="ECO:0000256" key="9">
    <source>
        <dbReference type="ARBA" id="ARBA00023157"/>
    </source>
</evidence>
<dbReference type="PANTHER" id="PTHR31884:SF1">
    <property type="entry name" value="POLYGALACTURONASE"/>
    <property type="match status" value="1"/>
</dbReference>
<dbReference type="STRING" id="100787.A0A0G4MW45"/>
<reference evidence="17 18" key="1">
    <citation type="submission" date="2015-05" db="EMBL/GenBank/DDBJ databases">
        <authorList>
            <person name="Wang D.B."/>
            <person name="Wang M."/>
        </authorList>
    </citation>
    <scope>NUCLEOTIDE SEQUENCE [LARGE SCALE GENOMIC DNA]</scope>
    <source>
        <strain evidence="17">VL1</strain>
    </source>
</reference>
<dbReference type="EC" id="3.2.1.15" evidence="3"/>
<dbReference type="GO" id="GO:0045490">
    <property type="term" value="P:pectin catabolic process"/>
    <property type="evidence" value="ECO:0007669"/>
    <property type="project" value="UniProtKB-ARBA"/>
</dbReference>
<keyword evidence="8" id="KW-0865">Zymogen</keyword>